<name>C4WXY1_ACYPI</name>
<feature type="domain" description="PWWP" evidence="2">
    <location>
        <begin position="67"/>
        <end position="104"/>
    </location>
</feature>
<feature type="compositionally biased region" description="Basic and acidic residues" evidence="1">
    <location>
        <begin position="32"/>
        <end position="41"/>
    </location>
</feature>
<dbReference type="PROSITE" id="PS50812">
    <property type="entry name" value="PWWP"/>
    <property type="match status" value="1"/>
</dbReference>
<feature type="compositionally biased region" description="Polar residues" evidence="1">
    <location>
        <begin position="19"/>
        <end position="29"/>
    </location>
</feature>
<evidence type="ECO:0000259" key="2">
    <source>
        <dbReference type="PROSITE" id="PS50812"/>
    </source>
</evidence>
<dbReference type="AlphaFoldDB" id="C4WXY1"/>
<dbReference type="Gene3D" id="2.30.30.140">
    <property type="match status" value="1"/>
</dbReference>
<organism evidence="3">
    <name type="scientific">Acyrthosiphon pisum</name>
    <name type="common">Pea aphid</name>
    <dbReference type="NCBI Taxonomy" id="7029"/>
    <lineage>
        <taxon>Eukaryota</taxon>
        <taxon>Metazoa</taxon>
        <taxon>Ecdysozoa</taxon>
        <taxon>Arthropoda</taxon>
        <taxon>Hexapoda</taxon>
        <taxon>Insecta</taxon>
        <taxon>Pterygota</taxon>
        <taxon>Neoptera</taxon>
        <taxon>Paraneoptera</taxon>
        <taxon>Hemiptera</taxon>
        <taxon>Sternorrhyncha</taxon>
        <taxon>Aphidomorpha</taxon>
        <taxon>Aphidoidea</taxon>
        <taxon>Aphididae</taxon>
        <taxon>Macrosiphini</taxon>
        <taxon>Acyrthosiphon</taxon>
    </lineage>
</organism>
<feature type="compositionally biased region" description="Basic and acidic residues" evidence="1">
    <location>
        <begin position="49"/>
        <end position="60"/>
    </location>
</feature>
<evidence type="ECO:0000256" key="1">
    <source>
        <dbReference type="SAM" id="MobiDB-lite"/>
    </source>
</evidence>
<dbReference type="SUPFAM" id="SSF63748">
    <property type="entry name" value="Tudor/PWWP/MBT"/>
    <property type="match status" value="1"/>
</dbReference>
<reference evidence="3" key="1">
    <citation type="submission" date="2009-06" db="EMBL/GenBank/DDBJ databases">
        <title>A full-length cDNA resource of the pea aphid, Acyrthosiphon pisum.</title>
        <authorList>
            <person name="Shigenobu S."/>
            <person name="Nakabachi A."/>
            <person name="Richards S."/>
        </authorList>
    </citation>
    <scope>NUCLEOTIDE SEQUENCE</scope>
    <source>
        <strain evidence="3">LSR1</strain>
        <tissue evidence="3">Whole body</tissue>
    </source>
</reference>
<feature type="compositionally biased region" description="Basic and acidic residues" evidence="1">
    <location>
        <begin position="1"/>
        <end position="12"/>
    </location>
</feature>
<protein>
    <submittedName>
        <fullName evidence="3">ACYPI007968 protein</fullName>
    </submittedName>
</protein>
<evidence type="ECO:0000313" key="3">
    <source>
        <dbReference type="EMBL" id="BAH72751.1"/>
    </source>
</evidence>
<dbReference type="EMBL" id="AK342911">
    <property type="protein sequence ID" value="BAH72751.1"/>
    <property type="molecule type" value="mRNA"/>
</dbReference>
<sequence>MADSEVDKKSSLTEDDQLPCSTSSLSPVNNIEHMEGVEHESPVQQNMEGVEHKSSTLNNEKKKDFEIGDIVWAKIGRHPFWPSMVCIDPETNVYIKGSLGVHKK</sequence>
<dbReference type="Pfam" id="PF00855">
    <property type="entry name" value="PWWP"/>
    <property type="match status" value="1"/>
</dbReference>
<proteinExistence type="evidence at transcript level"/>
<accession>C4WXY1</accession>
<dbReference type="InterPro" id="IPR000313">
    <property type="entry name" value="PWWP_dom"/>
</dbReference>
<dbReference type="OrthoDB" id="6615489at2759"/>
<gene>
    <name evidence="3" type="primary">ACYPI007968</name>
</gene>
<feature type="region of interest" description="Disordered" evidence="1">
    <location>
        <begin position="1"/>
        <end position="60"/>
    </location>
</feature>